<protein>
    <submittedName>
        <fullName evidence="1">Uncharacterized protein</fullName>
    </submittedName>
</protein>
<reference evidence="1 2" key="1">
    <citation type="submission" date="2019-07" db="EMBL/GenBank/DDBJ databases">
        <title>Venturia inaequalis Genome Resource.</title>
        <authorList>
            <person name="Lichtner F.J."/>
        </authorList>
    </citation>
    <scope>NUCLEOTIDE SEQUENCE [LARGE SCALE GENOMIC DNA]</scope>
    <source>
        <strain evidence="1 2">DMI_063113</strain>
    </source>
</reference>
<accession>A0A8H3UIN1</accession>
<evidence type="ECO:0000313" key="2">
    <source>
        <dbReference type="Proteomes" id="UP000490939"/>
    </source>
</evidence>
<name>A0A8H3UIN1_VENIN</name>
<dbReference type="Proteomes" id="UP000490939">
    <property type="component" value="Unassembled WGS sequence"/>
</dbReference>
<proteinExistence type="predicted"/>
<evidence type="ECO:0000313" key="1">
    <source>
        <dbReference type="EMBL" id="KAE9969364.1"/>
    </source>
</evidence>
<dbReference type="AlphaFoldDB" id="A0A8H3UIN1"/>
<comment type="caution">
    <text evidence="1">The sequence shown here is derived from an EMBL/GenBank/DDBJ whole genome shotgun (WGS) entry which is preliminary data.</text>
</comment>
<gene>
    <name evidence="1" type="ORF">EG327_010658</name>
</gene>
<dbReference type="OrthoDB" id="440424at2759"/>
<sequence length="167" mass="18711">MKYIPFLQSSRRVLSDQEIANKMLHIMLGSERRSSLHRQVAAQLPVGGWNETIARHLLDGLVRQLNAGAGVVSEMDTAMQKAHDTAKKGKIDYEYPNLLSAGMSLTALGMLTIVMPEAVAALGFKEVEPTTNSFADIWQRTYPNIRYRAFYRYLHVLESGGKWRGTA</sequence>
<dbReference type="EMBL" id="WNWR01000779">
    <property type="protein sequence ID" value="KAE9969364.1"/>
    <property type="molecule type" value="Genomic_DNA"/>
</dbReference>
<keyword evidence="2" id="KW-1185">Reference proteome</keyword>
<organism evidence="1 2">
    <name type="scientific">Venturia inaequalis</name>
    <name type="common">Apple scab fungus</name>
    <dbReference type="NCBI Taxonomy" id="5025"/>
    <lineage>
        <taxon>Eukaryota</taxon>
        <taxon>Fungi</taxon>
        <taxon>Dikarya</taxon>
        <taxon>Ascomycota</taxon>
        <taxon>Pezizomycotina</taxon>
        <taxon>Dothideomycetes</taxon>
        <taxon>Pleosporomycetidae</taxon>
        <taxon>Venturiales</taxon>
        <taxon>Venturiaceae</taxon>
        <taxon>Venturia</taxon>
    </lineage>
</organism>